<evidence type="ECO:0000313" key="3">
    <source>
        <dbReference type="EMBL" id="ETO33585.1"/>
    </source>
</evidence>
<proteinExistence type="predicted"/>
<reference evidence="3 4" key="1">
    <citation type="journal article" date="2013" name="Curr. Biol.">
        <title>The Genome of the Foraminiferan Reticulomyxa filosa.</title>
        <authorList>
            <person name="Glockner G."/>
            <person name="Hulsmann N."/>
            <person name="Schleicher M."/>
            <person name="Noegel A.A."/>
            <person name="Eichinger L."/>
            <person name="Gallinger C."/>
            <person name="Pawlowski J."/>
            <person name="Sierra R."/>
            <person name="Euteneuer U."/>
            <person name="Pillet L."/>
            <person name="Moustafa A."/>
            <person name="Platzer M."/>
            <person name="Groth M."/>
            <person name="Szafranski K."/>
            <person name="Schliwa M."/>
        </authorList>
    </citation>
    <scope>NUCLEOTIDE SEQUENCE [LARGE SCALE GENOMIC DNA]</scope>
</reference>
<comment type="caution">
    <text evidence="3">The sequence shown here is derived from an EMBL/GenBank/DDBJ whole genome shotgun (WGS) entry which is preliminary data.</text>
</comment>
<name>X6P4W5_RETFI</name>
<dbReference type="Proteomes" id="UP000023152">
    <property type="component" value="Unassembled WGS sequence"/>
</dbReference>
<evidence type="ECO:0000256" key="1">
    <source>
        <dbReference type="SAM" id="MobiDB-lite"/>
    </source>
</evidence>
<accession>X6P4W5</accession>
<feature type="transmembrane region" description="Helical" evidence="2">
    <location>
        <begin position="200"/>
        <end position="227"/>
    </location>
</feature>
<evidence type="ECO:0000256" key="2">
    <source>
        <dbReference type="SAM" id="Phobius"/>
    </source>
</evidence>
<sequence>MVGEEKEMTEERPKEKLEEKAQQTHRNWTKPVKQKMELFVFNHKQSTKSKKIYFINKKQFFFPLQHHFSYQYTLWIQANKHKKAHKQQTKQISIIHPSSFFFPTLTRISHSKKNWLLVWGGAKGPSLGNFVLMKKLLLKEEKKNQTIKQNKNKKIKQKKKPNNVKIKKKEDAKSSSDSFGDNFNLVILNKGKAIINTPRLGYFTFFFFFGSVNHATYLCNICIYIFFAKKNKKKINWDAQHLP</sequence>
<feature type="region of interest" description="Disordered" evidence="1">
    <location>
        <begin position="147"/>
        <end position="177"/>
    </location>
</feature>
<keyword evidence="4" id="KW-1185">Reference proteome</keyword>
<protein>
    <submittedName>
        <fullName evidence="3">Uncharacterized protein</fullName>
    </submittedName>
</protein>
<keyword evidence="2" id="KW-0812">Transmembrane</keyword>
<dbReference type="EMBL" id="ASPP01003281">
    <property type="protein sequence ID" value="ETO33585.1"/>
    <property type="molecule type" value="Genomic_DNA"/>
</dbReference>
<keyword evidence="2" id="KW-0472">Membrane</keyword>
<organism evidence="3 4">
    <name type="scientific">Reticulomyxa filosa</name>
    <dbReference type="NCBI Taxonomy" id="46433"/>
    <lineage>
        <taxon>Eukaryota</taxon>
        <taxon>Sar</taxon>
        <taxon>Rhizaria</taxon>
        <taxon>Retaria</taxon>
        <taxon>Foraminifera</taxon>
        <taxon>Monothalamids</taxon>
        <taxon>Reticulomyxidae</taxon>
        <taxon>Reticulomyxa</taxon>
    </lineage>
</organism>
<gene>
    <name evidence="3" type="ORF">RFI_03518</name>
</gene>
<dbReference type="AlphaFoldDB" id="X6P4W5"/>
<feature type="compositionally biased region" description="Basic and acidic residues" evidence="1">
    <location>
        <begin position="1"/>
        <end position="22"/>
    </location>
</feature>
<evidence type="ECO:0000313" key="4">
    <source>
        <dbReference type="Proteomes" id="UP000023152"/>
    </source>
</evidence>
<keyword evidence="2" id="KW-1133">Transmembrane helix</keyword>
<feature type="region of interest" description="Disordered" evidence="1">
    <location>
        <begin position="1"/>
        <end position="26"/>
    </location>
</feature>
<feature type="compositionally biased region" description="Basic residues" evidence="1">
    <location>
        <begin position="150"/>
        <end position="167"/>
    </location>
</feature>